<reference evidence="2 3" key="1">
    <citation type="submission" date="2021-06" db="EMBL/GenBank/DDBJ databases">
        <title>Rheinheimera indica sp. nov., isolated from deep-sea sediment.</title>
        <authorList>
            <person name="Wang Z."/>
            <person name="Zhang X.-Y."/>
        </authorList>
    </citation>
    <scope>NUCLEOTIDE SEQUENCE [LARGE SCALE GENOMIC DNA]</scope>
    <source>
        <strain evidence="2 3">SM2107</strain>
    </source>
</reference>
<accession>A0ABS6MJD9</accession>
<organism evidence="2 3">
    <name type="scientific">Arsukibacterium indicum</name>
    <dbReference type="NCBI Taxonomy" id="2848612"/>
    <lineage>
        <taxon>Bacteria</taxon>
        <taxon>Pseudomonadati</taxon>
        <taxon>Pseudomonadota</taxon>
        <taxon>Gammaproteobacteria</taxon>
        <taxon>Chromatiales</taxon>
        <taxon>Chromatiaceae</taxon>
        <taxon>Arsukibacterium</taxon>
    </lineage>
</organism>
<keyword evidence="3" id="KW-1185">Reference proteome</keyword>
<dbReference type="Proteomes" id="UP000704611">
    <property type="component" value="Unassembled WGS sequence"/>
</dbReference>
<dbReference type="RefSeq" id="WP_217668571.1">
    <property type="nucleotide sequence ID" value="NZ_JAHRID010000003.1"/>
</dbReference>
<evidence type="ECO:0000313" key="2">
    <source>
        <dbReference type="EMBL" id="MBV2128931.1"/>
    </source>
</evidence>
<protein>
    <submittedName>
        <fullName evidence="2">Uncharacterized protein</fullName>
    </submittedName>
</protein>
<sequence>MKMSFTKVSFLVVLSLLTSRAATASDKFLLTCKAAEPEHKLMSELISIELDAKGKEGVAKFVLASKEVSNYLIVEGNMMIIMILQDKENPWVTEKLVINRITGQFLYSKETKERYFSDGSENKEFGGQCEKRDFEMKF</sequence>
<comment type="caution">
    <text evidence="2">The sequence shown here is derived from an EMBL/GenBank/DDBJ whole genome shotgun (WGS) entry which is preliminary data.</text>
</comment>
<dbReference type="EMBL" id="JAHRID010000003">
    <property type="protein sequence ID" value="MBV2128931.1"/>
    <property type="molecule type" value="Genomic_DNA"/>
</dbReference>
<keyword evidence="1" id="KW-0732">Signal</keyword>
<name>A0ABS6MJD9_9GAMM</name>
<proteinExistence type="predicted"/>
<evidence type="ECO:0000313" key="3">
    <source>
        <dbReference type="Proteomes" id="UP000704611"/>
    </source>
</evidence>
<gene>
    <name evidence="2" type="ORF">KQY15_07480</name>
</gene>
<feature type="signal peptide" evidence="1">
    <location>
        <begin position="1"/>
        <end position="24"/>
    </location>
</feature>
<feature type="chain" id="PRO_5045678823" evidence="1">
    <location>
        <begin position="25"/>
        <end position="138"/>
    </location>
</feature>
<evidence type="ECO:0000256" key="1">
    <source>
        <dbReference type="SAM" id="SignalP"/>
    </source>
</evidence>